<protein>
    <recommendedName>
        <fullName evidence="3">Beta-lactamase</fullName>
    </recommendedName>
</protein>
<reference evidence="2" key="1">
    <citation type="submission" date="2016-10" db="EMBL/GenBank/DDBJ databases">
        <authorList>
            <person name="de Groot N.N."/>
        </authorList>
    </citation>
    <scope>NUCLEOTIDE SEQUENCE</scope>
</reference>
<feature type="compositionally biased region" description="Acidic residues" evidence="1">
    <location>
        <begin position="208"/>
        <end position="217"/>
    </location>
</feature>
<dbReference type="SMART" id="SM00671">
    <property type="entry name" value="SEL1"/>
    <property type="match status" value="2"/>
</dbReference>
<dbReference type="Pfam" id="PF08238">
    <property type="entry name" value="Sel1"/>
    <property type="match status" value="2"/>
</dbReference>
<dbReference type="SUPFAM" id="SSF81901">
    <property type="entry name" value="HCP-like"/>
    <property type="match status" value="1"/>
</dbReference>
<dbReference type="InterPro" id="IPR006597">
    <property type="entry name" value="Sel1-like"/>
</dbReference>
<evidence type="ECO:0008006" key="3">
    <source>
        <dbReference type="Google" id="ProtNLM"/>
    </source>
</evidence>
<name>A0A1W1CFV9_9ZZZZ</name>
<accession>A0A1W1CFV9</accession>
<dbReference type="InterPro" id="IPR011990">
    <property type="entry name" value="TPR-like_helical_dom_sf"/>
</dbReference>
<proteinExistence type="predicted"/>
<evidence type="ECO:0000256" key="1">
    <source>
        <dbReference type="SAM" id="MobiDB-lite"/>
    </source>
</evidence>
<gene>
    <name evidence="2" type="ORF">MNB_SV-10-359</name>
</gene>
<dbReference type="AlphaFoldDB" id="A0A1W1CFV9"/>
<sequence>MNQTKKRLQIINIAISITDIETIQLQMLKLASLRSDEKLQEIIAGLQAQNYAQTQSLITTYIETPMEEIVQRTSQNDKDIIEEFDLFVTTPETPTEKETELFDFDTLVKKIPEKAKETPRTEAEQNIDFDNLLNLTAEDVMPNNIELDISHTPKDDFFDTAGKENGAAKESHIDTNFIPKDDFFDHPEPLETSIQESEKDILFHNLSQEEENEEEENSTPLFKAENTPSQETDIPAPAEEASEEEPEDHTSSIKKGAPVTKPEEGPLQTYKNIPYIDQKLKNMLTQYPPLHTAQEQYDSVNNWLLKISNEGYSEKEVEEVISYIAQLKEGNDIAEAAQLLLICGATASKYAQFILARELFRGEILEKNLPEAFTLINRLAMDDDYPEAICDLAQFYENGIGIDKDRQRAETLYREAMELGVKRAKTHYERVQKANKGLLGKLFGK</sequence>
<dbReference type="EMBL" id="FPHL01000037">
    <property type="protein sequence ID" value="SFV64607.1"/>
    <property type="molecule type" value="Genomic_DNA"/>
</dbReference>
<evidence type="ECO:0000313" key="2">
    <source>
        <dbReference type="EMBL" id="SFV64607.1"/>
    </source>
</evidence>
<organism evidence="2">
    <name type="scientific">hydrothermal vent metagenome</name>
    <dbReference type="NCBI Taxonomy" id="652676"/>
    <lineage>
        <taxon>unclassified sequences</taxon>
        <taxon>metagenomes</taxon>
        <taxon>ecological metagenomes</taxon>
    </lineage>
</organism>
<dbReference type="Gene3D" id="1.25.40.10">
    <property type="entry name" value="Tetratricopeptide repeat domain"/>
    <property type="match status" value="1"/>
</dbReference>
<feature type="region of interest" description="Disordered" evidence="1">
    <location>
        <begin position="208"/>
        <end position="267"/>
    </location>
</feature>
<feature type="region of interest" description="Disordered" evidence="1">
    <location>
        <begin position="166"/>
        <end position="188"/>
    </location>
</feature>